<sequence length="300" mass="35112">MVNIELWFIPIDIISIIGTSITVLLGIIFLLLIIFNKTNRTIPMILIANTSLSAIAWGSSMLSIAIFTLQNDLQRIETYDIFCIVRPFFGYGLCGTFHFSFTLQSLYRYMIVVYPKRLFYQSVRFQLFLMILTWIYAFVIPIEFIARNELVYNMNNQICQIPLRLSFSIIYIANCIYLIPIEITIFIYYKLVRYVKSINTRTTSINVIIRARRQLKMVTRIITIIFILLLLGIPYLSFILMSFFTTPFKYHFRIAFVFADVSMAAVMIVLFQFTEQFQSFLIPKKKSQHHIVAVLPVVLN</sequence>
<evidence type="ECO:0000313" key="14">
    <source>
        <dbReference type="Proteomes" id="UP000663852"/>
    </source>
</evidence>
<dbReference type="Gene3D" id="1.20.1070.10">
    <property type="entry name" value="Rhodopsin 7-helix transmembrane proteins"/>
    <property type="match status" value="1"/>
</dbReference>
<dbReference type="PANTHER" id="PTHR24228:SF59">
    <property type="entry name" value="NEUROPEPTIDE RECEPTOR 15"/>
    <property type="match status" value="1"/>
</dbReference>
<feature type="transmembrane region" description="Helical" evidence="9">
    <location>
        <begin position="88"/>
        <end position="107"/>
    </location>
</feature>
<gene>
    <name evidence="11" type="ORF">EDS130_LOCUS4146</name>
    <name evidence="12" type="ORF">XAT740_LOCUS21178</name>
</gene>
<dbReference type="Proteomes" id="UP000663828">
    <property type="component" value="Unassembled WGS sequence"/>
</dbReference>
<comment type="caution">
    <text evidence="11">The sequence shown here is derived from an EMBL/GenBank/DDBJ whole genome shotgun (WGS) entry which is preliminary data.</text>
</comment>
<keyword evidence="13" id="KW-1185">Reference proteome</keyword>
<evidence type="ECO:0000256" key="1">
    <source>
        <dbReference type="ARBA" id="ARBA00004651"/>
    </source>
</evidence>
<feature type="transmembrane region" description="Helical" evidence="9">
    <location>
        <begin position="166"/>
        <end position="189"/>
    </location>
</feature>
<evidence type="ECO:0000256" key="3">
    <source>
        <dbReference type="ARBA" id="ARBA00022692"/>
    </source>
</evidence>
<evidence type="ECO:0000313" key="11">
    <source>
        <dbReference type="EMBL" id="CAF0787078.1"/>
    </source>
</evidence>
<feature type="transmembrane region" description="Helical" evidence="9">
    <location>
        <begin position="250"/>
        <end position="271"/>
    </location>
</feature>
<reference evidence="11" key="1">
    <citation type="submission" date="2021-02" db="EMBL/GenBank/DDBJ databases">
        <authorList>
            <person name="Nowell W R."/>
        </authorList>
    </citation>
    <scope>NUCLEOTIDE SEQUENCE</scope>
</reference>
<evidence type="ECO:0000256" key="8">
    <source>
        <dbReference type="ARBA" id="ARBA00023224"/>
    </source>
</evidence>
<dbReference type="AlphaFoldDB" id="A0A813RSY3"/>
<accession>A0A813RSY3</accession>
<dbReference type="EMBL" id="CAJNOR010001509">
    <property type="protein sequence ID" value="CAF1155351.1"/>
    <property type="molecule type" value="Genomic_DNA"/>
</dbReference>
<feature type="transmembrane region" description="Helical" evidence="9">
    <location>
        <begin position="221"/>
        <end position="244"/>
    </location>
</feature>
<dbReference type="PANTHER" id="PTHR24228">
    <property type="entry name" value="B2 BRADYKININ RECEPTOR/ANGIOTENSIN II RECEPTOR"/>
    <property type="match status" value="1"/>
</dbReference>
<keyword evidence="6 9" id="KW-0472">Membrane</keyword>
<evidence type="ECO:0000256" key="4">
    <source>
        <dbReference type="ARBA" id="ARBA00022989"/>
    </source>
</evidence>
<evidence type="ECO:0000256" key="6">
    <source>
        <dbReference type="ARBA" id="ARBA00023136"/>
    </source>
</evidence>
<proteinExistence type="predicted"/>
<evidence type="ECO:0000256" key="7">
    <source>
        <dbReference type="ARBA" id="ARBA00023170"/>
    </source>
</evidence>
<keyword evidence="8" id="KW-0807">Transducer</keyword>
<evidence type="ECO:0000313" key="13">
    <source>
        <dbReference type="Proteomes" id="UP000663828"/>
    </source>
</evidence>
<keyword evidence="2" id="KW-1003">Cell membrane</keyword>
<dbReference type="InterPro" id="IPR017452">
    <property type="entry name" value="GPCR_Rhodpsn_7TM"/>
</dbReference>
<keyword evidence="3 9" id="KW-0812">Transmembrane</keyword>
<organism evidence="11 14">
    <name type="scientific">Adineta ricciae</name>
    <name type="common">Rotifer</name>
    <dbReference type="NCBI Taxonomy" id="249248"/>
    <lineage>
        <taxon>Eukaryota</taxon>
        <taxon>Metazoa</taxon>
        <taxon>Spiralia</taxon>
        <taxon>Gnathifera</taxon>
        <taxon>Rotifera</taxon>
        <taxon>Eurotatoria</taxon>
        <taxon>Bdelloidea</taxon>
        <taxon>Adinetida</taxon>
        <taxon>Adinetidae</taxon>
        <taxon>Adineta</taxon>
    </lineage>
</organism>
<dbReference type="GO" id="GO:0005886">
    <property type="term" value="C:plasma membrane"/>
    <property type="evidence" value="ECO:0007669"/>
    <property type="project" value="UniProtKB-SubCell"/>
</dbReference>
<dbReference type="CDD" id="cd00637">
    <property type="entry name" value="7tm_classA_rhodopsin-like"/>
    <property type="match status" value="1"/>
</dbReference>
<evidence type="ECO:0000256" key="2">
    <source>
        <dbReference type="ARBA" id="ARBA00022475"/>
    </source>
</evidence>
<protein>
    <recommendedName>
        <fullName evidence="10">G-protein coupled receptors family 1 profile domain-containing protein</fullName>
    </recommendedName>
</protein>
<keyword evidence="5" id="KW-0297">G-protein coupled receptor</keyword>
<evidence type="ECO:0000313" key="12">
    <source>
        <dbReference type="EMBL" id="CAF1155351.1"/>
    </source>
</evidence>
<feature type="domain" description="G-protein coupled receptors family 1 profile" evidence="10">
    <location>
        <begin position="25"/>
        <end position="270"/>
    </location>
</feature>
<dbReference type="GO" id="GO:0004930">
    <property type="term" value="F:G protein-coupled receptor activity"/>
    <property type="evidence" value="ECO:0007669"/>
    <property type="project" value="UniProtKB-KW"/>
</dbReference>
<dbReference type="EMBL" id="CAJNOJ010000011">
    <property type="protein sequence ID" value="CAF0787078.1"/>
    <property type="molecule type" value="Genomic_DNA"/>
</dbReference>
<keyword evidence="4 9" id="KW-1133">Transmembrane helix</keyword>
<evidence type="ECO:0000256" key="5">
    <source>
        <dbReference type="ARBA" id="ARBA00023040"/>
    </source>
</evidence>
<evidence type="ECO:0000259" key="10">
    <source>
        <dbReference type="PROSITE" id="PS50262"/>
    </source>
</evidence>
<dbReference type="SUPFAM" id="SSF81321">
    <property type="entry name" value="Family A G protein-coupled receptor-like"/>
    <property type="match status" value="1"/>
</dbReference>
<evidence type="ECO:0000256" key="9">
    <source>
        <dbReference type="SAM" id="Phobius"/>
    </source>
</evidence>
<dbReference type="Proteomes" id="UP000663852">
    <property type="component" value="Unassembled WGS sequence"/>
</dbReference>
<feature type="transmembrane region" description="Helical" evidence="9">
    <location>
        <begin position="6"/>
        <end position="34"/>
    </location>
</feature>
<feature type="transmembrane region" description="Helical" evidence="9">
    <location>
        <begin position="127"/>
        <end position="146"/>
    </location>
</feature>
<keyword evidence="7" id="KW-0675">Receptor</keyword>
<dbReference type="PROSITE" id="PS50262">
    <property type="entry name" value="G_PROTEIN_RECEP_F1_2"/>
    <property type="match status" value="1"/>
</dbReference>
<name>A0A813RSY3_ADIRI</name>
<comment type="subcellular location">
    <subcellularLocation>
        <location evidence="1">Cell membrane</location>
        <topology evidence="1">Multi-pass membrane protein</topology>
    </subcellularLocation>
</comment>
<feature type="transmembrane region" description="Helical" evidence="9">
    <location>
        <begin position="46"/>
        <end position="68"/>
    </location>
</feature>